<dbReference type="EMBL" id="JAXGFP010000007">
    <property type="protein sequence ID" value="MEG3185008.1"/>
    <property type="molecule type" value="Genomic_DNA"/>
</dbReference>
<dbReference type="SUPFAM" id="SSF50630">
    <property type="entry name" value="Acid proteases"/>
    <property type="match status" value="1"/>
</dbReference>
<accession>A0ABU7Z1R9</accession>
<name>A0ABU7Z1R9_9GAMM</name>
<dbReference type="PANTHER" id="PTHR38037:SF2">
    <property type="entry name" value="ATP-DEPENDENT ZINC PROTEASE DOMAIN-CONTAINING PROTEIN-RELATED"/>
    <property type="match status" value="1"/>
</dbReference>
<sequence>MSASPSSPLVALGWREWVALPGLRIAAIRAKVDSGARTSALHVDAQWRFVEAGAPWVGFRLTPGENAATIECASAIVDEREVTDSGGHTSLRAFVRTPLRVAGVEREIDINLTDRHGMAFPMLLGRSAMARVFTVDPARSFLHGRVAAATGTPPVTPRT</sequence>
<comment type="caution">
    <text evidence="2">The sequence shown here is derived from an EMBL/GenBank/DDBJ whole genome shotgun (WGS) entry which is preliminary data.</text>
</comment>
<evidence type="ECO:0000313" key="2">
    <source>
        <dbReference type="EMBL" id="MEG3185008.1"/>
    </source>
</evidence>
<evidence type="ECO:0000313" key="3">
    <source>
        <dbReference type="Proteomes" id="UP001355056"/>
    </source>
</evidence>
<protein>
    <submittedName>
        <fullName evidence="2">RimK/LysX family protein</fullName>
    </submittedName>
</protein>
<dbReference type="Pfam" id="PF05618">
    <property type="entry name" value="Zn_protease"/>
    <property type="match status" value="1"/>
</dbReference>
<gene>
    <name evidence="2" type="ORF">SNE34_13425</name>
</gene>
<dbReference type="InterPro" id="IPR008503">
    <property type="entry name" value="Asp_endopeptidase"/>
</dbReference>
<evidence type="ECO:0000259" key="1">
    <source>
        <dbReference type="Pfam" id="PF05618"/>
    </source>
</evidence>
<dbReference type="Proteomes" id="UP001355056">
    <property type="component" value="Unassembled WGS sequence"/>
</dbReference>
<dbReference type="InterPro" id="IPR021109">
    <property type="entry name" value="Peptidase_aspartic_dom_sf"/>
</dbReference>
<keyword evidence="3" id="KW-1185">Reference proteome</keyword>
<organism evidence="2 3">
    <name type="scientific">Novilysobacter erysipheiresistens</name>
    <dbReference type="NCBI Taxonomy" id="1749332"/>
    <lineage>
        <taxon>Bacteria</taxon>
        <taxon>Pseudomonadati</taxon>
        <taxon>Pseudomonadota</taxon>
        <taxon>Gammaproteobacteria</taxon>
        <taxon>Lysobacterales</taxon>
        <taxon>Lysobacteraceae</taxon>
        <taxon>Novilysobacter</taxon>
    </lineage>
</organism>
<dbReference type="PANTHER" id="PTHR38037">
    <property type="entry name" value="ZN_PROTEASE DOMAIN-CONTAINING PROTEIN"/>
    <property type="match status" value="1"/>
</dbReference>
<dbReference type="Gene3D" id="2.40.70.10">
    <property type="entry name" value="Acid Proteases"/>
    <property type="match status" value="1"/>
</dbReference>
<reference evidence="2 3" key="1">
    <citation type="journal article" date="2016" name="Int. J. Syst. Evol. Microbiol.">
        <title>Lysobacter erysipheiresistens sp. nov., an antagonist of powdery mildew, isolated from tobacco-cultivated soil.</title>
        <authorList>
            <person name="Xie B."/>
            <person name="Li T."/>
            <person name="Lin X."/>
            <person name="Wang C.J."/>
            <person name="Chen Y.J."/>
            <person name="Liu W.J."/>
            <person name="Zhao Z.W."/>
        </authorList>
    </citation>
    <scope>NUCLEOTIDE SEQUENCE [LARGE SCALE GENOMIC DNA]</scope>
    <source>
        <strain evidence="2 3">RS-LYSO-3</strain>
    </source>
</reference>
<feature type="domain" description="Retropepsin-like aspartic endopeptidase" evidence="1">
    <location>
        <begin position="12"/>
        <end position="143"/>
    </location>
</feature>
<proteinExistence type="predicted"/>
<dbReference type="RefSeq" id="WP_332618064.1">
    <property type="nucleotide sequence ID" value="NZ_JAXGFP010000007.1"/>
</dbReference>